<name>A0A4R0BHU6_RHILV</name>
<accession>A0A4R0BHU6</accession>
<proteinExistence type="predicted"/>
<evidence type="ECO:0000313" key="3">
    <source>
        <dbReference type="Proteomes" id="UP000291866"/>
    </source>
</evidence>
<comment type="caution">
    <text evidence="2">The sequence shown here is derived from an EMBL/GenBank/DDBJ whole genome shotgun (WGS) entry which is preliminary data.</text>
</comment>
<dbReference type="EMBL" id="SJLU01000030">
    <property type="protein sequence ID" value="TBX85394.1"/>
    <property type="molecule type" value="Genomic_DNA"/>
</dbReference>
<feature type="region of interest" description="Disordered" evidence="1">
    <location>
        <begin position="70"/>
        <end position="92"/>
    </location>
</feature>
<dbReference type="RefSeq" id="WP_131603327.1">
    <property type="nucleotide sequence ID" value="NZ_SJLU01000030.1"/>
</dbReference>
<reference evidence="2 3" key="1">
    <citation type="submission" date="2019-02" db="EMBL/GenBank/DDBJ databases">
        <title>The competitiveness to form nodules shapes the capacities of Rhizobium leguminosarum sv viciae communities to promote symbiosis with specific hosts.</title>
        <authorList>
            <person name="Boivin S."/>
            <person name="Lepetit M."/>
        </authorList>
    </citation>
    <scope>NUCLEOTIDE SEQUENCE [LARGE SCALE GENOMIC DNA]</scope>
    <source>
        <strain evidence="2 3">SPF4F3</strain>
    </source>
</reference>
<evidence type="ECO:0000313" key="2">
    <source>
        <dbReference type="EMBL" id="TBX85394.1"/>
    </source>
</evidence>
<sequence>MRLYESFGLSRRIPLKRLLREAEVLRRLREVLWLFSHDPQQTEVAIWLRDTQSNACVCIPKIRQVHDRYGIAKTSKSKSDQTRTGAPTPRLP</sequence>
<gene>
    <name evidence="2" type="ORF">E0H31_34350</name>
</gene>
<dbReference type="AlphaFoldDB" id="A0A4R0BHU6"/>
<organism evidence="2 3">
    <name type="scientific">Rhizobium leguminosarum bv. viciae</name>
    <dbReference type="NCBI Taxonomy" id="387"/>
    <lineage>
        <taxon>Bacteria</taxon>
        <taxon>Pseudomonadati</taxon>
        <taxon>Pseudomonadota</taxon>
        <taxon>Alphaproteobacteria</taxon>
        <taxon>Hyphomicrobiales</taxon>
        <taxon>Rhizobiaceae</taxon>
        <taxon>Rhizobium/Agrobacterium group</taxon>
        <taxon>Rhizobium</taxon>
    </lineage>
</organism>
<evidence type="ECO:0000256" key="1">
    <source>
        <dbReference type="SAM" id="MobiDB-lite"/>
    </source>
</evidence>
<dbReference type="Proteomes" id="UP000291866">
    <property type="component" value="Unassembled WGS sequence"/>
</dbReference>
<protein>
    <submittedName>
        <fullName evidence="2">Uncharacterized protein</fullName>
    </submittedName>
</protein>